<sequence>MGRGGDGERGRYGEGETRRGGDTEMGRWGDTERGRWGDTEIEIMLLGNNINFLNTSFPGELAALGAAGLWAVATVVYG</sequence>
<feature type="non-terminal residue" evidence="2">
    <location>
        <position position="78"/>
    </location>
</feature>
<gene>
    <name evidence="2" type="ORF">F6J89_08120</name>
</gene>
<feature type="region of interest" description="Disordered" evidence="1">
    <location>
        <begin position="1"/>
        <end position="33"/>
    </location>
</feature>
<comment type="caution">
    <text evidence="2">The sequence shown here is derived from an EMBL/GenBank/DDBJ whole genome shotgun (WGS) entry which is preliminary data.</text>
</comment>
<reference evidence="2" key="1">
    <citation type="submission" date="2019-11" db="EMBL/GenBank/DDBJ databases">
        <title>Genomic insights into an expanded diversity of filamentous marine cyanobacteria reveals the extraordinary biosynthetic potential of Moorea and Okeania.</title>
        <authorList>
            <person name="Ferreira Leao T."/>
            <person name="Wang M."/>
            <person name="Moss N."/>
            <person name="Da Silva R."/>
            <person name="Sanders J."/>
            <person name="Nurk S."/>
            <person name="Gurevich A."/>
            <person name="Humphrey G."/>
            <person name="Reher R."/>
            <person name="Zhu Q."/>
            <person name="Belda-Ferre P."/>
            <person name="Glukhov E."/>
            <person name="Rex R."/>
            <person name="Dorrestein P.C."/>
            <person name="Knight R."/>
            <person name="Pevzner P."/>
            <person name="Gerwick W.H."/>
            <person name="Gerwick L."/>
        </authorList>
    </citation>
    <scope>NUCLEOTIDE SEQUENCE</scope>
    <source>
        <strain evidence="2">SIO1C4</strain>
    </source>
</reference>
<accession>A0A6B3NEK6</accession>
<dbReference type="EMBL" id="JAAHFQ010000113">
    <property type="protein sequence ID" value="NER27588.1"/>
    <property type="molecule type" value="Genomic_DNA"/>
</dbReference>
<dbReference type="AlphaFoldDB" id="A0A6B3NEK6"/>
<protein>
    <submittedName>
        <fullName evidence="2">Uncharacterized protein</fullName>
    </submittedName>
</protein>
<name>A0A6B3NEK6_9CYAN</name>
<proteinExistence type="predicted"/>
<organism evidence="2">
    <name type="scientific">Symploca sp. SIO1C4</name>
    <dbReference type="NCBI Taxonomy" id="2607765"/>
    <lineage>
        <taxon>Bacteria</taxon>
        <taxon>Bacillati</taxon>
        <taxon>Cyanobacteriota</taxon>
        <taxon>Cyanophyceae</taxon>
        <taxon>Coleofasciculales</taxon>
        <taxon>Coleofasciculaceae</taxon>
        <taxon>Symploca</taxon>
    </lineage>
</organism>
<evidence type="ECO:0000313" key="2">
    <source>
        <dbReference type="EMBL" id="NER27588.1"/>
    </source>
</evidence>
<evidence type="ECO:0000256" key="1">
    <source>
        <dbReference type="SAM" id="MobiDB-lite"/>
    </source>
</evidence>